<gene>
    <name evidence="1" type="ORF">FBZ92_14229</name>
</gene>
<protein>
    <submittedName>
        <fullName evidence="1">Sulfur carrier protein ThiS</fullName>
    </submittedName>
</protein>
<dbReference type="Gene3D" id="3.10.20.30">
    <property type="match status" value="1"/>
</dbReference>
<dbReference type="EMBL" id="VITT01000042">
    <property type="protein sequence ID" value="TWB46883.1"/>
    <property type="molecule type" value="Genomic_DNA"/>
</dbReference>
<dbReference type="CDD" id="cd00565">
    <property type="entry name" value="Ubl_ThiS"/>
    <property type="match status" value="1"/>
</dbReference>
<dbReference type="OrthoDB" id="197113at2"/>
<dbReference type="PANTHER" id="PTHR34472">
    <property type="entry name" value="SULFUR CARRIER PROTEIN THIS"/>
    <property type="match status" value="1"/>
</dbReference>
<dbReference type="AlphaFoldDB" id="A0A560HK62"/>
<evidence type="ECO:0000313" key="1">
    <source>
        <dbReference type="EMBL" id="TWB46883.1"/>
    </source>
</evidence>
<proteinExistence type="predicted"/>
<organism evidence="1 2">
    <name type="scientific">Nitrospirillum amazonense</name>
    <dbReference type="NCBI Taxonomy" id="28077"/>
    <lineage>
        <taxon>Bacteria</taxon>
        <taxon>Pseudomonadati</taxon>
        <taxon>Pseudomonadota</taxon>
        <taxon>Alphaproteobacteria</taxon>
        <taxon>Rhodospirillales</taxon>
        <taxon>Azospirillaceae</taxon>
        <taxon>Nitrospirillum</taxon>
    </lineage>
</organism>
<dbReference type="InterPro" id="IPR010035">
    <property type="entry name" value="Thi_S"/>
</dbReference>
<sequence>MITVNGKTRDHAEGLDLPALLGEAGVSLNAQGGARGIAVAVNGTVVPRARWAERAVADGDAIEIVKVLQGG</sequence>
<dbReference type="SUPFAM" id="SSF54285">
    <property type="entry name" value="MoaD/ThiS"/>
    <property type="match status" value="1"/>
</dbReference>
<reference evidence="1 2" key="1">
    <citation type="submission" date="2019-06" db="EMBL/GenBank/DDBJ databases">
        <title>Genomic Encyclopedia of Type Strains, Phase IV (KMG-V): Genome sequencing to study the core and pangenomes of soil and plant-associated prokaryotes.</title>
        <authorList>
            <person name="Whitman W."/>
        </authorList>
    </citation>
    <scope>NUCLEOTIDE SEQUENCE [LARGE SCALE GENOMIC DNA]</scope>
    <source>
        <strain evidence="1 2">BR 11140</strain>
    </source>
</reference>
<accession>A0A560HK62</accession>
<dbReference type="InterPro" id="IPR016155">
    <property type="entry name" value="Mopterin_synth/thiamin_S_b"/>
</dbReference>
<dbReference type="Pfam" id="PF02597">
    <property type="entry name" value="ThiS"/>
    <property type="match status" value="1"/>
</dbReference>
<comment type="caution">
    <text evidence="1">The sequence shown here is derived from an EMBL/GenBank/DDBJ whole genome shotgun (WGS) entry which is preliminary data.</text>
</comment>
<dbReference type="Proteomes" id="UP000318050">
    <property type="component" value="Unassembled WGS sequence"/>
</dbReference>
<evidence type="ECO:0000313" key="2">
    <source>
        <dbReference type="Proteomes" id="UP000318050"/>
    </source>
</evidence>
<name>A0A560HK62_9PROT</name>
<dbReference type="PANTHER" id="PTHR34472:SF1">
    <property type="entry name" value="SULFUR CARRIER PROTEIN THIS"/>
    <property type="match status" value="1"/>
</dbReference>
<dbReference type="InterPro" id="IPR012675">
    <property type="entry name" value="Beta-grasp_dom_sf"/>
</dbReference>
<dbReference type="NCBIfam" id="TIGR01683">
    <property type="entry name" value="thiS"/>
    <property type="match status" value="1"/>
</dbReference>
<dbReference type="InterPro" id="IPR003749">
    <property type="entry name" value="ThiS/MoaD-like"/>
</dbReference>